<sequence length="100" mass="10731">MCTATYRQTNQWQGGFQAEVTVRNTSTTTLNGWTVRWTFPNGQTISQVWNGTLTASGSSITIRNVSWNGSLAPNASVTVGFTGTWNGTNAPPTNLTCTSP</sequence>
<name>A0ABW1KS12_9ACTN</name>
<dbReference type="Proteomes" id="UP001596203">
    <property type="component" value="Unassembled WGS sequence"/>
</dbReference>
<dbReference type="PROSITE" id="PS51173">
    <property type="entry name" value="CBM2"/>
    <property type="match status" value="1"/>
</dbReference>
<reference evidence="3" key="1">
    <citation type="journal article" date="2019" name="Int. J. Syst. Evol. Microbiol.">
        <title>The Global Catalogue of Microorganisms (GCM) 10K type strain sequencing project: providing services to taxonomists for standard genome sequencing and annotation.</title>
        <authorList>
            <consortium name="The Broad Institute Genomics Platform"/>
            <consortium name="The Broad Institute Genome Sequencing Center for Infectious Disease"/>
            <person name="Wu L."/>
            <person name="Ma J."/>
        </authorList>
    </citation>
    <scope>NUCLEOTIDE SEQUENCE [LARGE SCALE GENOMIC DNA]</scope>
    <source>
        <strain evidence="3">ZS-35-S2</strain>
    </source>
</reference>
<dbReference type="Pfam" id="PF00553">
    <property type="entry name" value="CBM_2"/>
    <property type="match status" value="1"/>
</dbReference>
<keyword evidence="3" id="KW-1185">Reference proteome</keyword>
<dbReference type="InterPro" id="IPR012291">
    <property type="entry name" value="CBM2_carb-bd_dom_sf"/>
</dbReference>
<dbReference type="InterPro" id="IPR001919">
    <property type="entry name" value="CBD2"/>
</dbReference>
<proteinExistence type="predicted"/>
<feature type="domain" description="CBM2" evidence="1">
    <location>
        <begin position="1"/>
        <end position="100"/>
    </location>
</feature>
<accession>A0ABW1KS12</accession>
<evidence type="ECO:0000313" key="3">
    <source>
        <dbReference type="Proteomes" id="UP001596203"/>
    </source>
</evidence>
<dbReference type="InterPro" id="IPR008965">
    <property type="entry name" value="CBM2/CBM3_carb-bd_dom_sf"/>
</dbReference>
<dbReference type="EMBL" id="JBHSPR010000095">
    <property type="protein sequence ID" value="MFC6023503.1"/>
    <property type="molecule type" value="Genomic_DNA"/>
</dbReference>
<evidence type="ECO:0000259" key="1">
    <source>
        <dbReference type="PROSITE" id="PS51173"/>
    </source>
</evidence>
<protein>
    <submittedName>
        <fullName evidence="2">Cellulose binding domain-containing protein</fullName>
    </submittedName>
</protein>
<gene>
    <name evidence="2" type="ORF">ACFP2T_46025</name>
</gene>
<dbReference type="RefSeq" id="WP_377434050.1">
    <property type="nucleotide sequence ID" value="NZ_JBHSPR010000095.1"/>
</dbReference>
<evidence type="ECO:0000313" key="2">
    <source>
        <dbReference type="EMBL" id="MFC6023503.1"/>
    </source>
</evidence>
<comment type="caution">
    <text evidence="2">The sequence shown here is derived from an EMBL/GenBank/DDBJ whole genome shotgun (WGS) entry which is preliminary data.</text>
</comment>
<dbReference type="SUPFAM" id="SSF49384">
    <property type="entry name" value="Carbohydrate-binding domain"/>
    <property type="match status" value="1"/>
</dbReference>
<organism evidence="2 3">
    <name type="scientific">Plantactinospora solaniradicis</name>
    <dbReference type="NCBI Taxonomy" id="1723736"/>
    <lineage>
        <taxon>Bacteria</taxon>
        <taxon>Bacillati</taxon>
        <taxon>Actinomycetota</taxon>
        <taxon>Actinomycetes</taxon>
        <taxon>Micromonosporales</taxon>
        <taxon>Micromonosporaceae</taxon>
        <taxon>Plantactinospora</taxon>
    </lineage>
</organism>
<dbReference type="SMART" id="SM00637">
    <property type="entry name" value="CBD_II"/>
    <property type="match status" value="1"/>
</dbReference>
<dbReference type="Gene3D" id="2.60.40.290">
    <property type="match status" value="1"/>
</dbReference>